<dbReference type="PROSITE" id="PS50076">
    <property type="entry name" value="DNAJ_2"/>
    <property type="match status" value="1"/>
</dbReference>
<keyword evidence="1" id="KW-0812">Transmembrane</keyword>
<evidence type="ECO:0000313" key="4">
    <source>
        <dbReference type="Proteomes" id="UP000075881"/>
    </source>
</evidence>
<sequence>MLKVSHRHAVYKVLQTQVRYTHRTHYSVLKLQPNCSTRDVRTAFIQLSKEVCSEGSQLKHHKILHPDANVSNKEKYDNKSFVDLLEAYKVLSKPESRAAYDYELSLGKNPGNQVFHRYRASPWAANTMHYNNEEQPYYGIKGVKKVSNWTIVLCCGIFMLIGIVLQAVAINKSFTFQRDQLDEYSRQNAITHAEVREVAEKYGNKAQIERMKEKLNKEGMW</sequence>
<protein>
    <recommendedName>
        <fullName evidence="2">J domain-containing protein</fullName>
    </recommendedName>
</protein>
<keyword evidence="1" id="KW-0472">Membrane</keyword>
<name>A0A182JWH9_9DIPT</name>
<dbReference type="Proteomes" id="UP000075881">
    <property type="component" value="Unassembled WGS sequence"/>
</dbReference>
<dbReference type="InterPro" id="IPR036869">
    <property type="entry name" value="J_dom_sf"/>
</dbReference>
<dbReference type="CDD" id="cd06257">
    <property type="entry name" value="DnaJ"/>
    <property type="match status" value="1"/>
</dbReference>
<dbReference type="InterPro" id="IPR001623">
    <property type="entry name" value="DnaJ_domain"/>
</dbReference>
<organism evidence="3 4">
    <name type="scientific">Anopheles christyi</name>
    <dbReference type="NCBI Taxonomy" id="43041"/>
    <lineage>
        <taxon>Eukaryota</taxon>
        <taxon>Metazoa</taxon>
        <taxon>Ecdysozoa</taxon>
        <taxon>Arthropoda</taxon>
        <taxon>Hexapoda</taxon>
        <taxon>Insecta</taxon>
        <taxon>Pterygota</taxon>
        <taxon>Neoptera</taxon>
        <taxon>Endopterygota</taxon>
        <taxon>Diptera</taxon>
        <taxon>Nematocera</taxon>
        <taxon>Culicoidea</taxon>
        <taxon>Culicidae</taxon>
        <taxon>Anophelinae</taxon>
        <taxon>Anopheles</taxon>
    </lineage>
</organism>
<dbReference type="EnsemblMetazoa" id="ACHR002861-RA">
    <property type="protein sequence ID" value="ACHR002861-PA"/>
    <property type="gene ID" value="ACHR002861"/>
</dbReference>
<dbReference type="VEuPathDB" id="VectorBase:ACHR002861"/>
<dbReference type="InterPro" id="IPR052763">
    <property type="entry name" value="DnaJ_C4"/>
</dbReference>
<evidence type="ECO:0000256" key="1">
    <source>
        <dbReference type="SAM" id="Phobius"/>
    </source>
</evidence>
<feature type="transmembrane region" description="Helical" evidence="1">
    <location>
        <begin position="149"/>
        <end position="170"/>
    </location>
</feature>
<dbReference type="PANTHER" id="PTHR44825">
    <property type="match status" value="1"/>
</dbReference>
<keyword evidence="1" id="KW-1133">Transmembrane helix</keyword>
<accession>A0A182JWH9</accession>
<dbReference type="SUPFAM" id="SSF46565">
    <property type="entry name" value="Chaperone J-domain"/>
    <property type="match status" value="1"/>
</dbReference>
<dbReference type="AlphaFoldDB" id="A0A182JWH9"/>
<dbReference type="Gene3D" id="1.10.287.110">
    <property type="entry name" value="DnaJ domain"/>
    <property type="match status" value="1"/>
</dbReference>
<reference evidence="3" key="2">
    <citation type="submission" date="2020-05" db="UniProtKB">
        <authorList>
            <consortium name="EnsemblMetazoa"/>
        </authorList>
    </citation>
    <scope>IDENTIFICATION</scope>
    <source>
        <strain evidence="3">ACHKN1017</strain>
    </source>
</reference>
<reference evidence="4" key="1">
    <citation type="submission" date="2013-03" db="EMBL/GenBank/DDBJ databases">
        <title>The Genome Sequence of Anopheles christyi ACHKN1017.</title>
        <authorList>
            <consortium name="The Broad Institute Genomics Platform"/>
            <person name="Neafsey D.E."/>
            <person name="Besansky N."/>
            <person name="Walker B."/>
            <person name="Young S.K."/>
            <person name="Zeng Q."/>
            <person name="Gargeya S."/>
            <person name="Fitzgerald M."/>
            <person name="Haas B."/>
            <person name="Abouelleil A."/>
            <person name="Allen A.W."/>
            <person name="Alvarado L."/>
            <person name="Arachchi H.M."/>
            <person name="Berlin A.M."/>
            <person name="Chapman S.B."/>
            <person name="Gainer-Dewar J."/>
            <person name="Goldberg J."/>
            <person name="Griggs A."/>
            <person name="Gujja S."/>
            <person name="Hansen M."/>
            <person name="Howarth C."/>
            <person name="Imamovic A."/>
            <person name="Ireland A."/>
            <person name="Larimer J."/>
            <person name="McCowan C."/>
            <person name="Murphy C."/>
            <person name="Pearson M."/>
            <person name="Poon T.W."/>
            <person name="Priest M."/>
            <person name="Roberts A."/>
            <person name="Saif S."/>
            <person name="Shea T."/>
            <person name="Sisk P."/>
            <person name="Sykes S."/>
            <person name="Wortman J."/>
            <person name="Nusbaum C."/>
            <person name="Birren B."/>
        </authorList>
    </citation>
    <scope>NUCLEOTIDE SEQUENCE [LARGE SCALE GENOMIC DNA]</scope>
    <source>
        <strain evidence="4">ACHKN1017</strain>
    </source>
</reference>
<feature type="domain" description="J" evidence="2">
    <location>
        <begin position="24"/>
        <end position="104"/>
    </location>
</feature>
<evidence type="ECO:0000313" key="3">
    <source>
        <dbReference type="EnsemblMetazoa" id="ACHR002861-PA"/>
    </source>
</evidence>
<proteinExistence type="predicted"/>
<dbReference type="PANTHER" id="PTHR44825:SF1">
    <property type="entry name" value="DNAJ HOMOLOG SUBFAMILY C MEMBER 4"/>
    <property type="match status" value="1"/>
</dbReference>
<evidence type="ECO:0000259" key="2">
    <source>
        <dbReference type="PROSITE" id="PS50076"/>
    </source>
</evidence>
<dbReference type="STRING" id="43041.A0A182JWH9"/>
<keyword evidence="4" id="KW-1185">Reference proteome</keyword>
<dbReference type="Pfam" id="PF00226">
    <property type="entry name" value="DnaJ"/>
    <property type="match status" value="1"/>
</dbReference>
<dbReference type="SMART" id="SM00271">
    <property type="entry name" value="DnaJ"/>
    <property type="match status" value="1"/>
</dbReference>